<dbReference type="Gene3D" id="1.10.275.10">
    <property type="entry name" value="Fumarase/aspartase (N-terminal domain)"/>
    <property type="match status" value="1"/>
</dbReference>
<gene>
    <name evidence="14" type="primary">purB</name>
    <name evidence="14" type="ORF">OE059_12640</name>
</gene>
<evidence type="ECO:0000313" key="14">
    <source>
        <dbReference type="EMBL" id="WED54870.1"/>
    </source>
</evidence>
<dbReference type="EMBL" id="CP109617">
    <property type="protein sequence ID" value="WED54870.1"/>
    <property type="molecule type" value="Genomic_DNA"/>
</dbReference>
<dbReference type="Gene3D" id="1.10.40.30">
    <property type="entry name" value="Fumarase/aspartase (C-terminal domain)"/>
    <property type="match status" value="1"/>
</dbReference>
<dbReference type="Proteomes" id="UP001219957">
    <property type="component" value="Chromosome"/>
</dbReference>
<dbReference type="InterPro" id="IPR019468">
    <property type="entry name" value="AdenyloSucc_lyase_C"/>
</dbReference>
<dbReference type="Gene3D" id="1.20.200.10">
    <property type="entry name" value="Fumarase/aspartase (Central domain)"/>
    <property type="match status" value="1"/>
</dbReference>
<evidence type="ECO:0000256" key="8">
    <source>
        <dbReference type="ARBA" id="ARBA00024477"/>
    </source>
</evidence>
<dbReference type="Pfam" id="PF10397">
    <property type="entry name" value="ADSL_C"/>
    <property type="match status" value="1"/>
</dbReference>
<evidence type="ECO:0000256" key="11">
    <source>
        <dbReference type="NCBIfam" id="TIGR00928"/>
    </source>
</evidence>
<dbReference type="InterPro" id="IPR000362">
    <property type="entry name" value="Fumarate_lyase_fam"/>
</dbReference>
<dbReference type="CDD" id="cd01360">
    <property type="entry name" value="Adenylsuccinate_lyase_1"/>
    <property type="match status" value="1"/>
</dbReference>
<evidence type="ECO:0000256" key="12">
    <source>
        <dbReference type="RuleBase" id="RU361172"/>
    </source>
</evidence>
<dbReference type="InterPro" id="IPR022761">
    <property type="entry name" value="Fumarate_lyase_N"/>
</dbReference>
<evidence type="ECO:0000256" key="4">
    <source>
        <dbReference type="ARBA" id="ARBA00012339"/>
    </source>
</evidence>
<dbReference type="SMART" id="SM00998">
    <property type="entry name" value="ADSL_C"/>
    <property type="match status" value="1"/>
</dbReference>
<reference evidence="14 15" key="1">
    <citation type="submission" date="2022-10" db="EMBL/GenBank/DDBJ databases">
        <title>Complete genome sequence of Exiguobacterium profundum TSS-3 isolated from an extremely saline-alkaline spring located in Ixtapa, Chiapas-Mexico.</title>
        <authorList>
            <person name="Rincon-Rosales R."/>
            <person name="Rogel M.A."/>
            <person name="Rincon-Molina C.I."/>
            <person name="Guerrero G."/>
            <person name="Manzano-Gomez L.A."/>
            <person name="Lopez-Lopez A."/>
            <person name="Rincon Molina F.A."/>
            <person name="Martinez-Romero E."/>
        </authorList>
    </citation>
    <scope>NUCLEOTIDE SEQUENCE [LARGE SCALE GENOMIC DNA]</scope>
    <source>
        <strain evidence="14 15">TSS-3</strain>
    </source>
</reference>
<dbReference type="GO" id="GO:0016829">
    <property type="term" value="F:lyase activity"/>
    <property type="evidence" value="ECO:0007669"/>
    <property type="project" value="UniProtKB-KW"/>
</dbReference>
<evidence type="ECO:0000313" key="15">
    <source>
        <dbReference type="Proteomes" id="UP001219957"/>
    </source>
</evidence>
<comment type="catalytic activity">
    <reaction evidence="10">
        <text>N(6)-(1,2-dicarboxyethyl)-AMP = fumarate + AMP</text>
        <dbReference type="Rhea" id="RHEA:16853"/>
        <dbReference type="ChEBI" id="CHEBI:29806"/>
        <dbReference type="ChEBI" id="CHEBI:57567"/>
        <dbReference type="ChEBI" id="CHEBI:456215"/>
        <dbReference type="EC" id="4.3.2.2"/>
    </reaction>
    <physiologicalReaction direction="left-to-right" evidence="10">
        <dbReference type="Rhea" id="RHEA:16854"/>
    </physiologicalReaction>
</comment>
<name>A0ABY8AYH7_9BACL</name>
<dbReference type="PRINTS" id="PR00145">
    <property type="entry name" value="ARGSUCLYASE"/>
</dbReference>
<evidence type="ECO:0000256" key="7">
    <source>
        <dbReference type="ARBA" id="ARBA00023239"/>
    </source>
</evidence>
<dbReference type="InterPro" id="IPR024083">
    <property type="entry name" value="Fumarase/histidase_N"/>
</dbReference>
<dbReference type="InterPro" id="IPR008948">
    <property type="entry name" value="L-Aspartase-like"/>
</dbReference>
<evidence type="ECO:0000256" key="10">
    <source>
        <dbReference type="ARBA" id="ARBA00049115"/>
    </source>
</evidence>
<organism evidence="14 15">
    <name type="scientific">Exiguobacterium profundum</name>
    <dbReference type="NCBI Taxonomy" id="307643"/>
    <lineage>
        <taxon>Bacteria</taxon>
        <taxon>Bacillati</taxon>
        <taxon>Bacillota</taxon>
        <taxon>Bacilli</taxon>
        <taxon>Bacillales</taxon>
        <taxon>Bacillales Family XII. Incertae Sedis</taxon>
        <taxon>Exiguobacterium</taxon>
    </lineage>
</organism>
<evidence type="ECO:0000256" key="6">
    <source>
        <dbReference type="ARBA" id="ARBA00022755"/>
    </source>
</evidence>
<dbReference type="NCBIfam" id="TIGR00928">
    <property type="entry name" value="purB"/>
    <property type="match status" value="1"/>
</dbReference>
<dbReference type="PANTHER" id="PTHR43172:SF1">
    <property type="entry name" value="ADENYLOSUCCINATE LYASE"/>
    <property type="match status" value="1"/>
</dbReference>
<dbReference type="PRINTS" id="PR00149">
    <property type="entry name" value="FUMRATELYASE"/>
</dbReference>
<dbReference type="Pfam" id="PF00206">
    <property type="entry name" value="Lyase_1"/>
    <property type="match status" value="1"/>
</dbReference>
<comment type="pathway">
    <text evidence="2 12">Purine metabolism; AMP biosynthesis via de novo pathway; AMP from IMP: step 2/2.</text>
</comment>
<dbReference type="SUPFAM" id="SSF48557">
    <property type="entry name" value="L-aspartase-like"/>
    <property type="match status" value="1"/>
</dbReference>
<proteinExistence type="inferred from homology"/>
<dbReference type="EC" id="4.3.2.2" evidence="4 11"/>
<evidence type="ECO:0000256" key="1">
    <source>
        <dbReference type="ARBA" id="ARBA00004706"/>
    </source>
</evidence>
<protein>
    <recommendedName>
        <fullName evidence="5 11">Adenylosuccinate lyase</fullName>
        <shortName evidence="12">ASL</shortName>
        <ecNumber evidence="4 11">4.3.2.2</ecNumber>
    </recommendedName>
    <alternativeName>
        <fullName evidence="9 12">Adenylosuccinase</fullName>
    </alternativeName>
</protein>
<dbReference type="PROSITE" id="PS00163">
    <property type="entry name" value="FUMARATE_LYASES"/>
    <property type="match status" value="1"/>
</dbReference>
<keyword evidence="6 12" id="KW-0658">Purine biosynthesis</keyword>
<evidence type="ECO:0000259" key="13">
    <source>
        <dbReference type="SMART" id="SM00998"/>
    </source>
</evidence>
<evidence type="ECO:0000256" key="2">
    <source>
        <dbReference type="ARBA" id="ARBA00004734"/>
    </source>
</evidence>
<evidence type="ECO:0000256" key="5">
    <source>
        <dbReference type="ARBA" id="ARBA00017058"/>
    </source>
</evidence>
<feature type="domain" description="Adenylosuccinate lyase C-terminal" evidence="13">
    <location>
        <begin position="349"/>
        <end position="429"/>
    </location>
</feature>
<dbReference type="InterPro" id="IPR020557">
    <property type="entry name" value="Fumarate_lyase_CS"/>
</dbReference>
<accession>A0ABY8AYH7</accession>
<comment type="catalytic activity">
    <reaction evidence="8">
        <text>(2S)-2-[5-amino-1-(5-phospho-beta-D-ribosyl)imidazole-4-carboxamido]succinate = 5-amino-1-(5-phospho-beta-D-ribosyl)imidazole-4-carboxamide + fumarate</text>
        <dbReference type="Rhea" id="RHEA:23920"/>
        <dbReference type="ChEBI" id="CHEBI:29806"/>
        <dbReference type="ChEBI" id="CHEBI:58443"/>
        <dbReference type="ChEBI" id="CHEBI:58475"/>
        <dbReference type="EC" id="4.3.2.2"/>
    </reaction>
    <physiologicalReaction direction="left-to-right" evidence="8">
        <dbReference type="Rhea" id="RHEA:23921"/>
    </physiologicalReaction>
</comment>
<evidence type="ECO:0000256" key="9">
    <source>
        <dbReference type="ARBA" id="ARBA00030717"/>
    </source>
</evidence>
<sequence>MISRYTRPEMANIWTDQNKFEAWLKVELYACEAWSELGIIPKEDVQVLWDKASFDVDRILEIEQETRHDVIAFTRAVSETLGEEKKWVHYGLTSTDVVDTALSYLIKQANDLLEADLDRFIGILAEKAKAHKYDIMMGRTHGVHAEPTTFGLKLALWYEEMKRNKKRFMAARETIEFGKMSGAVGTFANIDPFIESYVCDKLGIQAAPISTQTLQRDRHAEYMSTLALIATSIEKMATEIRGLQKTETREVEEFFAKGQKGSSAMPHKRNPIGSENMTGLARVIRGHMMTAYENVPLWHERDISHSSAERIIIPDATILLNYMLNRFGKIVKNLTVFPDNMRRNMDRTFGIIFSQRILLGLIEKGWSREAAYDAVQPKAMQAWEEETMFRTLIEEDKEMGALFTSEELDELFDPRYHVRRVDTIFERCGL</sequence>
<dbReference type="RefSeq" id="WP_275060071.1">
    <property type="nucleotide sequence ID" value="NZ_CP109617.1"/>
</dbReference>
<dbReference type="InterPro" id="IPR004769">
    <property type="entry name" value="Pur_lyase"/>
</dbReference>
<keyword evidence="7 12" id="KW-0456">Lyase</keyword>
<comment type="similarity">
    <text evidence="3 12">Belongs to the lyase 1 family. Adenylosuccinate lyase subfamily.</text>
</comment>
<dbReference type="PANTHER" id="PTHR43172">
    <property type="entry name" value="ADENYLOSUCCINATE LYASE"/>
    <property type="match status" value="1"/>
</dbReference>
<comment type="pathway">
    <text evidence="1 12">Purine metabolism; IMP biosynthesis via de novo pathway; 5-amino-1-(5-phospho-D-ribosyl)imidazole-4-carboxamide from 5-amino-1-(5-phospho-D-ribosyl)imidazole-4-carboxylate: step 2/2.</text>
</comment>
<evidence type="ECO:0000256" key="3">
    <source>
        <dbReference type="ARBA" id="ARBA00008273"/>
    </source>
</evidence>
<keyword evidence="15" id="KW-1185">Reference proteome</keyword>